<evidence type="ECO:0000256" key="4">
    <source>
        <dbReference type="ARBA" id="ARBA00023014"/>
    </source>
</evidence>
<evidence type="ECO:0000256" key="5">
    <source>
        <dbReference type="ARBA" id="ARBA00023157"/>
    </source>
</evidence>
<gene>
    <name evidence="7" type="ORF">RT717_05215</name>
</gene>
<dbReference type="InterPro" id="IPR036922">
    <property type="entry name" value="Rieske_2Fe-2S_sf"/>
</dbReference>
<dbReference type="CDD" id="cd03467">
    <property type="entry name" value="Rieske"/>
    <property type="match status" value="1"/>
</dbReference>
<dbReference type="EMBL" id="CP136051">
    <property type="protein sequence ID" value="WOK08030.1"/>
    <property type="molecule type" value="Genomic_DNA"/>
</dbReference>
<dbReference type="PROSITE" id="PS51296">
    <property type="entry name" value="RIESKE"/>
    <property type="match status" value="1"/>
</dbReference>
<feature type="domain" description="Rieske" evidence="6">
    <location>
        <begin position="61"/>
        <end position="143"/>
    </location>
</feature>
<dbReference type="PRINTS" id="PR00162">
    <property type="entry name" value="RIESKE"/>
</dbReference>
<keyword evidence="8" id="KW-1185">Reference proteome</keyword>
<keyword evidence="2" id="KW-0479">Metal-binding</keyword>
<dbReference type="RefSeq" id="WP_317490677.1">
    <property type="nucleotide sequence ID" value="NZ_CP136051.1"/>
</dbReference>
<keyword evidence="4" id="KW-0411">Iron-sulfur</keyword>
<keyword evidence="1" id="KW-0001">2Fe-2S</keyword>
<evidence type="ECO:0000313" key="7">
    <source>
        <dbReference type="EMBL" id="WOK08030.1"/>
    </source>
</evidence>
<proteinExistence type="predicted"/>
<accession>A0ABZ0IUG6</accession>
<keyword evidence="5" id="KW-1015">Disulfide bond</keyword>
<dbReference type="InterPro" id="IPR005805">
    <property type="entry name" value="Rieske_Fe-S_prot_C"/>
</dbReference>
<evidence type="ECO:0000256" key="3">
    <source>
        <dbReference type="ARBA" id="ARBA00023004"/>
    </source>
</evidence>
<dbReference type="SUPFAM" id="SSF50022">
    <property type="entry name" value="ISP domain"/>
    <property type="match status" value="1"/>
</dbReference>
<dbReference type="Gene3D" id="2.102.10.10">
    <property type="entry name" value="Rieske [2Fe-2S] iron-sulphur domain"/>
    <property type="match status" value="1"/>
</dbReference>
<dbReference type="InterPro" id="IPR017941">
    <property type="entry name" value="Rieske_2Fe-2S"/>
</dbReference>
<keyword evidence="3" id="KW-0408">Iron</keyword>
<sequence length="146" mass="16248">MDRKKFIKTCGIGCVGMLGGLSLLQSCAGTKYITGQITGSSLLVPLSSFEEEKKGQKAFRRYVVVQNEKLEYPICVYRFSDTDFIAVLMRCTHQGTELQVFGDRLQCPAHGSEFSSNGAVQNGPADKNLRRFLINKENDMLKIDLS</sequence>
<name>A0ABZ0IUG6_9BACT</name>
<dbReference type="Proteomes" id="UP001302349">
    <property type="component" value="Chromosome"/>
</dbReference>
<evidence type="ECO:0000259" key="6">
    <source>
        <dbReference type="PROSITE" id="PS51296"/>
    </source>
</evidence>
<organism evidence="7 8">
    <name type="scientific">Imperialibacter roseus</name>
    <dbReference type="NCBI Taxonomy" id="1324217"/>
    <lineage>
        <taxon>Bacteria</taxon>
        <taxon>Pseudomonadati</taxon>
        <taxon>Bacteroidota</taxon>
        <taxon>Cytophagia</taxon>
        <taxon>Cytophagales</taxon>
        <taxon>Flammeovirgaceae</taxon>
        <taxon>Imperialibacter</taxon>
    </lineage>
</organism>
<evidence type="ECO:0000313" key="8">
    <source>
        <dbReference type="Proteomes" id="UP001302349"/>
    </source>
</evidence>
<dbReference type="PROSITE" id="PS51257">
    <property type="entry name" value="PROKAR_LIPOPROTEIN"/>
    <property type="match status" value="1"/>
</dbReference>
<protein>
    <submittedName>
        <fullName evidence="7">Rieske (2Fe-2S) protein</fullName>
    </submittedName>
</protein>
<reference evidence="7 8" key="1">
    <citation type="journal article" date="2023" name="Microbiol. Resour. Announc.">
        <title>Complete Genome Sequence of Imperialibacter roseus strain P4T.</title>
        <authorList>
            <person name="Tizabi D.R."/>
            <person name="Bachvaroff T."/>
            <person name="Hill R.T."/>
        </authorList>
    </citation>
    <scope>NUCLEOTIDE SEQUENCE [LARGE SCALE GENOMIC DNA]</scope>
    <source>
        <strain evidence="7 8">P4T</strain>
    </source>
</reference>
<evidence type="ECO:0000256" key="2">
    <source>
        <dbReference type="ARBA" id="ARBA00022723"/>
    </source>
</evidence>
<evidence type="ECO:0000256" key="1">
    <source>
        <dbReference type="ARBA" id="ARBA00022714"/>
    </source>
</evidence>
<dbReference type="Pfam" id="PF00355">
    <property type="entry name" value="Rieske"/>
    <property type="match status" value="1"/>
</dbReference>